<keyword evidence="2" id="KW-1185">Reference proteome</keyword>
<sequence length="263" mass="29328">MGHAAAVLVLLCLFAHISSSWPGDKVKLTKVQVLTLRRWHYTTARRSHPVPQLNCRGGSAGCRDQPSVVQCYNRGTDGVDVQWECKAAMKRSQKFGFIQVTCEGYDYPRDIYILMGSCGLEYYLEIAGRDGGSSYGTRGQHRWREDHDSTITFPSFWDFVLIVLVAIVVYALACWCFSLYAALGSNGNDHQEHPESYAGQQEQTNRPAAERRSQPPPYNPYDTPPPYNPNYCSRSQRPSANHGEDSAGQLILNLKTLTGTAGS</sequence>
<name>A0ACB7S1T4_HYAAI</name>
<evidence type="ECO:0000313" key="1">
    <source>
        <dbReference type="EMBL" id="KAH6927989.1"/>
    </source>
</evidence>
<protein>
    <submittedName>
        <fullName evidence="1">Uncharacterized protein</fullName>
    </submittedName>
</protein>
<gene>
    <name evidence="1" type="ORF">HPB50_010292</name>
</gene>
<dbReference type="Proteomes" id="UP000821845">
    <property type="component" value="Chromosome 6"/>
</dbReference>
<proteinExistence type="predicted"/>
<comment type="caution">
    <text evidence="1">The sequence shown here is derived from an EMBL/GenBank/DDBJ whole genome shotgun (WGS) entry which is preliminary data.</text>
</comment>
<accession>A0ACB7S1T4</accession>
<reference evidence="1" key="1">
    <citation type="submission" date="2020-05" db="EMBL/GenBank/DDBJ databases">
        <title>Large-scale comparative analyses of tick genomes elucidate their genetic diversity and vector capacities.</title>
        <authorList>
            <person name="Jia N."/>
            <person name="Wang J."/>
            <person name="Shi W."/>
            <person name="Du L."/>
            <person name="Sun Y."/>
            <person name="Zhan W."/>
            <person name="Jiang J."/>
            <person name="Wang Q."/>
            <person name="Zhang B."/>
            <person name="Ji P."/>
            <person name="Sakyi L.B."/>
            <person name="Cui X."/>
            <person name="Yuan T."/>
            <person name="Jiang B."/>
            <person name="Yang W."/>
            <person name="Lam T.T.-Y."/>
            <person name="Chang Q."/>
            <person name="Ding S."/>
            <person name="Wang X."/>
            <person name="Zhu J."/>
            <person name="Ruan X."/>
            <person name="Zhao L."/>
            <person name="Wei J."/>
            <person name="Que T."/>
            <person name="Du C."/>
            <person name="Cheng J."/>
            <person name="Dai P."/>
            <person name="Han X."/>
            <person name="Huang E."/>
            <person name="Gao Y."/>
            <person name="Liu J."/>
            <person name="Shao H."/>
            <person name="Ye R."/>
            <person name="Li L."/>
            <person name="Wei W."/>
            <person name="Wang X."/>
            <person name="Wang C."/>
            <person name="Yang T."/>
            <person name="Huo Q."/>
            <person name="Li W."/>
            <person name="Guo W."/>
            <person name="Chen H."/>
            <person name="Zhou L."/>
            <person name="Ni X."/>
            <person name="Tian J."/>
            <person name="Zhou Y."/>
            <person name="Sheng Y."/>
            <person name="Liu T."/>
            <person name="Pan Y."/>
            <person name="Xia L."/>
            <person name="Li J."/>
            <person name="Zhao F."/>
            <person name="Cao W."/>
        </authorList>
    </citation>
    <scope>NUCLEOTIDE SEQUENCE</scope>
    <source>
        <strain evidence="1">Hyas-2018</strain>
    </source>
</reference>
<organism evidence="1 2">
    <name type="scientific">Hyalomma asiaticum</name>
    <name type="common">Tick</name>
    <dbReference type="NCBI Taxonomy" id="266040"/>
    <lineage>
        <taxon>Eukaryota</taxon>
        <taxon>Metazoa</taxon>
        <taxon>Ecdysozoa</taxon>
        <taxon>Arthropoda</taxon>
        <taxon>Chelicerata</taxon>
        <taxon>Arachnida</taxon>
        <taxon>Acari</taxon>
        <taxon>Parasitiformes</taxon>
        <taxon>Ixodida</taxon>
        <taxon>Ixodoidea</taxon>
        <taxon>Ixodidae</taxon>
        <taxon>Hyalomminae</taxon>
        <taxon>Hyalomma</taxon>
    </lineage>
</organism>
<evidence type="ECO:0000313" key="2">
    <source>
        <dbReference type="Proteomes" id="UP000821845"/>
    </source>
</evidence>
<dbReference type="EMBL" id="CM023486">
    <property type="protein sequence ID" value="KAH6927989.1"/>
    <property type="molecule type" value="Genomic_DNA"/>
</dbReference>